<comment type="cofactor">
    <cofactor evidence="1 3">
        <name>pyridoxal 5'-phosphate</name>
        <dbReference type="ChEBI" id="CHEBI:597326"/>
    </cofactor>
</comment>
<dbReference type="Gene3D" id="3.90.1150.10">
    <property type="entry name" value="Aspartate Aminotransferase, domain 1"/>
    <property type="match status" value="1"/>
</dbReference>
<evidence type="ECO:0000259" key="4">
    <source>
        <dbReference type="Pfam" id="PF00464"/>
    </source>
</evidence>
<evidence type="ECO:0000256" key="3">
    <source>
        <dbReference type="HAMAP-Rule" id="MF_00051"/>
    </source>
</evidence>
<dbReference type="HAMAP" id="MF_00051">
    <property type="entry name" value="SHMT"/>
    <property type="match status" value="1"/>
</dbReference>
<dbReference type="SUPFAM" id="SSF53383">
    <property type="entry name" value="PLP-dependent transferases"/>
    <property type="match status" value="1"/>
</dbReference>
<dbReference type="InterPro" id="IPR001085">
    <property type="entry name" value="Ser_HO-MeTrfase"/>
</dbReference>
<dbReference type="InterPro" id="IPR015422">
    <property type="entry name" value="PyrdxlP-dep_Trfase_small"/>
</dbReference>
<keyword evidence="3" id="KW-0554">One-carbon metabolism</keyword>
<comment type="catalytic activity">
    <reaction evidence="3">
        <text>(6R)-5,10-methylene-5,6,7,8-tetrahydrofolate + glycine + H2O = (6S)-5,6,7,8-tetrahydrofolate + L-serine</text>
        <dbReference type="Rhea" id="RHEA:15481"/>
        <dbReference type="ChEBI" id="CHEBI:15377"/>
        <dbReference type="ChEBI" id="CHEBI:15636"/>
        <dbReference type="ChEBI" id="CHEBI:33384"/>
        <dbReference type="ChEBI" id="CHEBI:57305"/>
        <dbReference type="ChEBI" id="CHEBI:57453"/>
        <dbReference type="EC" id="2.1.2.1"/>
    </reaction>
</comment>
<dbReference type="Proteomes" id="UP001494588">
    <property type="component" value="Unassembled WGS sequence"/>
</dbReference>
<feature type="domain" description="Serine hydroxymethyltransferase-like" evidence="4">
    <location>
        <begin position="24"/>
        <end position="400"/>
    </location>
</feature>
<dbReference type="InterPro" id="IPR015424">
    <property type="entry name" value="PyrdxlP-dep_Trfase"/>
</dbReference>
<reference evidence="5 6" key="1">
    <citation type="submission" date="2024-01" db="EMBL/GenBank/DDBJ databases">
        <title>The diversity of rhizobia nodulating Mimosa spp. in eleven states of Brazil covering several biomes is determined by host plant, location, and edaphic factors.</title>
        <authorList>
            <person name="Rouws L."/>
            <person name="Barauna A."/>
            <person name="Beukes C."/>
            <person name="De Faria S.M."/>
            <person name="Gross E."/>
            <person name="Dos Reis Junior F.B."/>
            <person name="Simon M."/>
            <person name="Maluk M."/>
            <person name="Odee D.W."/>
            <person name="Kenicer G."/>
            <person name="Young J.P.W."/>
            <person name="Reis V.M."/>
            <person name="Zilli J."/>
            <person name="James E.K."/>
        </authorList>
    </citation>
    <scope>NUCLEOTIDE SEQUENCE [LARGE SCALE GENOMIC DNA]</scope>
    <source>
        <strain evidence="5 6">JPY77</strain>
    </source>
</reference>
<feature type="binding site" evidence="3">
    <location>
        <position position="136"/>
    </location>
    <ligand>
        <name>(6S)-5,6,7,8-tetrahydrofolate</name>
        <dbReference type="ChEBI" id="CHEBI:57453"/>
    </ligand>
</feature>
<evidence type="ECO:0000256" key="2">
    <source>
        <dbReference type="ARBA" id="ARBA00022898"/>
    </source>
</evidence>
<comment type="caution">
    <text evidence="3">Lacks conserved residue(s) required for the propagation of feature annotation.</text>
</comment>
<keyword evidence="3" id="KW-0963">Cytoplasm</keyword>
<dbReference type="PANTHER" id="PTHR11680">
    <property type="entry name" value="SERINE HYDROXYMETHYLTRANSFERASE"/>
    <property type="match status" value="1"/>
</dbReference>
<comment type="pathway">
    <text evidence="3">Amino-acid biosynthesis; glycine biosynthesis; glycine from L-serine: step 1/1.</text>
</comment>
<feature type="site" description="Plays an important role in substrate specificity" evidence="3">
    <location>
        <position position="244"/>
    </location>
</feature>
<dbReference type="CDD" id="cd00378">
    <property type="entry name" value="SHMT"/>
    <property type="match status" value="1"/>
</dbReference>
<comment type="subcellular location">
    <subcellularLocation>
        <location evidence="3">Cytoplasm</location>
    </subcellularLocation>
</comment>
<dbReference type="RefSeq" id="WP_201651787.1">
    <property type="nucleotide sequence ID" value="NZ_CAJHCS010000014.1"/>
</dbReference>
<dbReference type="InterPro" id="IPR039429">
    <property type="entry name" value="SHMT-like_dom"/>
</dbReference>
<keyword evidence="3 5" id="KW-0808">Transferase</keyword>
<evidence type="ECO:0000313" key="6">
    <source>
        <dbReference type="Proteomes" id="UP001494588"/>
    </source>
</evidence>
<evidence type="ECO:0000313" key="5">
    <source>
        <dbReference type="EMBL" id="MEM5290190.1"/>
    </source>
</evidence>
<organism evidence="5 6">
    <name type="scientific">Paraburkholderia sabiae</name>
    <dbReference type="NCBI Taxonomy" id="273251"/>
    <lineage>
        <taxon>Bacteria</taxon>
        <taxon>Pseudomonadati</taxon>
        <taxon>Pseudomonadota</taxon>
        <taxon>Betaproteobacteria</taxon>
        <taxon>Burkholderiales</taxon>
        <taxon>Burkholderiaceae</taxon>
        <taxon>Paraburkholderia</taxon>
    </lineage>
</organism>
<accession>A0ABU9QL31</accession>
<comment type="similarity">
    <text evidence="3">Belongs to the SHMT family.</text>
</comment>
<comment type="function">
    <text evidence="3">Catalyzes the reversible interconversion of serine and glycine with tetrahydrofolate (THF) serving as the one-carbon carrier. This reaction serves as the major source of one-carbon groups required for the biosynthesis of purines, thymidylate, methionine, and other important biomolecules. Also exhibits THF-independent aldolase activity toward beta-hydroxyamino acids, producing glycine and aldehydes, via a retro-aldol mechanism.</text>
</comment>
<keyword evidence="6" id="KW-1185">Reference proteome</keyword>
<keyword evidence="3" id="KW-0028">Amino-acid biosynthesis</keyword>
<dbReference type="InterPro" id="IPR015421">
    <property type="entry name" value="PyrdxlP-dep_Trfase_major"/>
</dbReference>
<comment type="caution">
    <text evidence="5">The sequence shown here is derived from an EMBL/GenBank/DDBJ whole genome shotgun (WGS) entry which is preliminary data.</text>
</comment>
<keyword evidence="2 3" id="KW-0663">Pyridoxal phosphate</keyword>
<sequence>MSRERSTNRRPVTDVEYGWRGWLVADDPDLDQLVDAECRRQESAITLVASENFSSPRSRVLEGSALADKNAEGYPDRRFAAGCEYVDAIENLAIARLKKLFGCEHANVQAMSATIANVALLQAVLKAGDPILSMRLSDGGHLSHGAAFHMSGRLYHVCHYGLNETSERIDIDEVRRLAKEARPKLIVCGGSSYPRNIDYAAFADIAKEVGALLWADIAHVAGLMAARVVPSAIPYADFVTSSTHKTWRGPRGGSVLMCRQEWGHAIDRAIFPGIQGAPKMDMIAARAAHFMETAEPEFTLYSKAVLDNAQALAEGLRQEGVRLVTGGTDTHLVLANVTDLGLTGQQAERLLTEVGVTTNRNMIPFDRQPPSLCSGVRMGSAAMTTRGLDESDFLRIGALIGSLLNNPGDPDKQIRAKAIFGELVQGLPLFSERWLPQHSPTAADAQALG</sequence>
<evidence type="ECO:0000256" key="1">
    <source>
        <dbReference type="ARBA" id="ARBA00001933"/>
    </source>
</evidence>
<proteinExistence type="inferred from homology"/>
<dbReference type="InterPro" id="IPR049943">
    <property type="entry name" value="Ser_HO-MeTrfase-like"/>
</dbReference>
<dbReference type="EMBL" id="JAZHGC010000033">
    <property type="protein sequence ID" value="MEM5290190.1"/>
    <property type="molecule type" value="Genomic_DNA"/>
</dbReference>
<feature type="binding site" evidence="3">
    <location>
        <begin position="140"/>
        <end position="142"/>
    </location>
    <ligand>
        <name>(6S)-5,6,7,8-tetrahydrofolate</name>
        <dbReference type="ChEBI" id="CHEBI:57453"/>
    </ligand>
</feature>
<dbReference type="Pfam" id="PF00464">
    <property type="entry name" value="SHMT"/>
    <property type="match status" value="1"/>
</dbReference>
<dbReference type="PIRSF" id="PIRSF000412">
    <property type="entry name" value="SHMT"/>
    <property type="match status" value="1"/>
</dbReference>
<dbReference type="Gene3D" id="3.40.640.10">
    <property type="entry name" value="Type I PLP-dependent aspartate aminotransferase-like (Major domain)"/>
    <property type="match status" value="1"/>
</dbReference>
<protein>
    <recommendedName>
        <fullName evidence="3">Serine hydroxymethyltransferase</fullName>
        <shortName evidence="3">SHMT</shortName>
        <shortName evidence="3">Serine methylase</shortName>
        <ecNumber evidence="3">2.1.2.1</ecNumber>
    </recommendedName>
</protein>
<dbReference type="NCBIfam" id="NF000586">
    <property type="entry name" value="PRK00011.1"/>
    <property type="match status" value="1"/>
</dbReference>
<feature type="modified residue" description="N6-(pyridoxal phosphate)lysine" evidence="3">
    <location>
        <position position="245"/>
    </location>
</feature>
<dbReference type="GO" id="GO:0004372">
    <property type="term" value="F:glycine hydroxymethyltransferase activity"/>
    <property type="evidence" value="ECO:0007669"/>
    <property type="project" value="UniProtKB-EC"/>
</dbReference>
<name>A0ABU9QL31_9BURK</name>
<gene>
    <name evidence="3 5" type="primary">glyA</name>
    <name evidence="5" type="ORF">V4C55_31140</name>
</gene>
<dbReference type="EC" id="2.1.2.1" evidence="3"/>
<dbReference type="PANTHER" id="PTHR11680:SF35">
    <property type="entry name" value="SERINE HYDROXYMETHYLTRANSFERASE 1"/>
    <property type="match status" value="1"/>
</dbReference>
<comment type="pathway">
    <text evidence="3">One-carbon metabolism; tetrahydrofolate interconversion.</text>
</comment>
<comment type="subunit">
    <text evidence="3">Homodimer.</text>
</comment>